<dbReference type="PANTHER" id="PTHR38457">
    <property type="entry name" value="REGULATOR ABRB-RELATED"/>
    <property type="match status" value="1"/>
</dbReference>
<sequence>MKSKAARLFSQSWFIFLSGLGGLLFTMFGLSIGWMIGSLIVACLLTYFQPKTLGINEKSKLGKNWFQLAQFLLGIELGKNLNLSVMNVLYDHWLIVAIVLLFSIIFSFGTGFLLYRFSKTDLLTSFLATSPGGVASMPVIAEEVGANIGIVSAVQAIRVFFVVSIIPVILFLMVPQSGQQPVASIENVGNDQFVQVAANFSTFTIIWTVCGLVFAFFGVLVGKRIKLPAPWLLGTLLGVLLLETISPMFFNEHVVIWWPHFLVIFGQILIGASIGAKFRKSMFVGIKQIVIVGTIGTILLIAAMFLCAYIVSAITGIQFIASVLAFAPGGVVEMATVSMILDSESTFVVAVQTLRIILVILFVPLFIKFMNEKLRKKNDLMKSNRISS</sequence>
<keyword evidence="1" id="KW-0472">Membrane</keyword>
<feature type="transmembrane region" description="Helical" evidence="1">
    <location>
        <begin position="12"/>
        <end position="36"/>
    </location>
</feature>
<organism evidence="2 3">
    <name type="scientific">Calidifontibacillus erzurumensis</name>
    <dbReference type="NCBI Taxonomy" id="2741433"/>
    <lineage>
        <taxon>Bacteria</taxon>
        <taxon>Bacillati</taxon>
        <taxon>Bacillota</taxon>
        <taxon>Bacilli</taxon>
        <taxon>Bacillales</taxon>
        <taxon>Bacillaceae</taxon>
        <taxon>Calidifontibacillus/Schinkia group</taxon>
        <taxon>Calidifontibacillus</taxon>
    </lineage>
</organism>
<dbReference type="Proteomes" id="UP000625804">
    <property type="component" value="Unassembled WGS sequence"/>
</dbReference>
<dbReference type="Pfam" id="PF05145">
    <property type="entry name" value="AbrB"/>
    <property type="match status" value="1"/>
</dbReference>
<evidence type="ECO:0000256" key="1">
    <source>
        <dbReference type="SAM" id="Phobius"/>
    </source>
</evidence>
<reference evidence="2" key="1">
    <citation type="submission" date="2020-06" db="EMBL/GenBank/DDBJ databases">
        <title>A novel thermopfilic bacterium from Erzurum, Turkey.</title>
        <authorList>
            <person name="Adiguzel A."/>
            <person name="Ay H."/>
            <person name="Baltaci M.O."/>
        </authorList>
    </citation>
    <scope>NUCLEOTIDE SEQUENCE</scope>
    <source>
        <strain evidence="2">P2</strain>
    </source>
</reference>
<dbReference type="EMBL" id="JABTTE010000014">
    <property type="protein sequence ID" value="NSL52246.1"/>
    <property type="molecule type" value="Genomic_DNA"/>
</dbReference>
<feature type="transmembrane region" description="Helical" evidence="1">
    <location>
        <begin position="347"/>
        <end position="367"/>
    </location>
</feature>
<evidence type="ECO:0000313" key="3">
    <source>
        <dbReference type="Proteomes" id="UP000625804"/>
    </source>
</evidence>
<feature type="transmembrane region" description="Helical" evidence="1">
    <location>
        <begin position="297"/>
        <end position="327"/>
    </location>
</feature>
<dbReference type="RefSeq" id="WP_173731451.1">
    <property type="nucleotide sequence ID" value="NZ_JABTTE010000014.1"/>
</dbReference>
<feature type="transmembrane region" description="Helical" evidence="1">
    <location>
        <begin position="256"/>
        <end position="276"/>
    </location>
</feature>
<feature type="transmembrane region" description="Helical" evidence="1">
    <location>
        <begin position="156"/>
        <end position="174"/>
    </location>
</feature>
<dbReference type="AlphaFoldDB" id="A0A8J8GI97"/>
<dbReference type="PIRSF" id="PIRSF038991">
    <property type="entry name" value="Protein_AbrB"/>
    <property type="match status" value="1"/>
</dbReference>
<name>A0A8J8GI97_9BACI</name>
<feature type="transmembrane region" description="Helical" evidence="1">
    <location>
        <begin position="93"/>
        <end position="115"/>
    </location>
</feature>
<dbReference type="InterPro" id="IPR017516">
    <property type="entry name" value="AbrB_dup"/>
</dbReference>
<gene>
    <name evidence="2" type="ORF">HR057_10825</name>
</gene>
<evidence type="ECO:0000313" key="2">
    <source>
        <dbReference type="EMBL" id="NSL52246.1"/>
    </source>
</evidence>
<keyword evidence="1" id="KW-0812">Transmembrane</keyword>
<accession>A0A8J8GI97</accession>
<keyword evidence="3" id="KW-1185">Reference proteome</keyword>
<comment type="caution">
    <text evidence="2">The sequence shown here is derived from an EMBL/GenBank/DDBJ whole genome shotgun (WGS) entry which is preliminary data.</text>
</comment>
<dbReference type="GO" id="GO:0016020">
    <property type="term" value="C:membrane"/>
    <property type="evidence" value="ECO:0007669"/>
    <property type="project" value="InterPro"/>
</dbReference>
<feature type="transmembrane region" description="Helical" evidence="1">
    <location>
        <begin position="194"/>
        <end position="219"/>
    </location>
</feature>
<feature type="transmembrane region" description="Helical" evidence="1">
    <location>
        <begin position="231"/>
        <end position="250"/>
    </location>
</feature>
<keyword evidence="1" id="KW-1133">Transmembrane helix</keyword>
<dbReference type="InterPro" id="IPR007820">
    <property type="entry name" value="AbrB_fam"/>
</dbReference>
<dbReference type="PANTHER" id="PTHR38457:SF1">
    <property type="entry name" value="REGULATOR ABRB-RELATED"/>
    <property type="match status" value="1"/>
</dbReference>
<protein>
    <submittedName>
        <fullName evidence="2">AbrB family transcriptional regulator</fullName>
    </submittedName>
</protein>
<proteinExistence type="predicted"/>
<dbReference type="GO" id="GO:0010468">
    <property type="term" value="P:regulation of gene expression"/>
    <property type="evidence" value="ECO:0007669"/>
    <property type="project" value="InterPro"/>
</dbReference>
<dbReference type="NCBIfam" id="TIGR03082">
    <property type="entry name" value="Gneg_AbrB_dup"/>
    <property type="match status" value="2"/>
</dbReference>